<gene>
    <name evidence="2" type="ORF">A0J61_10593</name>
</gene>
<evidence type="ECO:0000256" key="1">
    <source>
        <dbReference type="SAM" id="MobiDB-lite"/>
    </source>
</evidence>
<protein>
    <submittedName>
        <fullName evidence="2">Uncharacterized protein</fullName>
    </submittedName>
</protein>
<keyword evidence="3" id="KW-1185">Reference proteome</keyword>
<dbReference type="EMBL" id="LUGH01001254">
    <property type="protein sequence ID" value="OBZ81358.1"/>
    <property type="molecule type" value="Genomic_DNA"/>
</dbReference>
<dbReference type="STRING" id="101091.A0A1C7MX69"/>
<sequence length="138" mass="15821">MIKKKKKIADVPRSFSKDWMKYVVALEGAFRDTEGDYVETTRLIDAVESFIICDTDSFVDGRSRIAEEPLSIQKLTLPEATEVKKPGRPAKIQRLSSLPKDFASAKFRKAFATEKSRKKRRKNDSQHEPLINLTLDFD</sequence>
<feature type="region of interest" description="Disordered" evidence="1">
    <location>
        <begin position="112"/>
        <end position="138"/>
    </location>
</feature>
<dbReference type="InParanoid" id="A0A1C7MX69"/>
<organism evidence="2 3">
    <name type="scientific">Choanephora cucurbitarum</name>
    <dbReference type="NCBI Taxonomy" id="101091"/>
    <lineage>
        <taxon>Eukaryota</taxon>
        <taxon>Fungi</taxon>
        <taxon>Fungi incertae sedis</taxon>
        <taxon>Mucoromycota</taxon>
        <taxon>Mucoromycotina</taxon>
        <taxon>Mucoromycetes</taxon>
        <taxon>Mucorales</taxon>
        <taxon>Mucorineae</taxon>
        <taxon>Choanephoraceae</taxon>
        <taxon>Choanephoroideae</taxon>
        <taxon>Choanephora</taxon>
    </lineage>
</organism>
<dbReference type="AlphaFoldDB" id="A0A1C7MX69"/>
<evidence type="ECO:0000313" key="3">
    <source>
        <dbReference type="Proteomes" id="UP000093000"/>
    </source>
</evidence>
<evidence type="ECO:0000313" key="2">
    <source>
        <dbReference type="EMBL" id="OBZ81358.1"/>
    </source>
</evidence>
<comment type="caution">
    <text evidence="2">The sequence shown here is derived from an EMBL/GenBank/DDBJ whole genome shotgun (WGS) entry which is preliminary data.</text>
</comment>
<proteinExistence type="predicted"/>
<name>A0A1C7MX69_9FUNG</name>
<accession>A0A1C7MX69</accession>
<reference evidence="2 3" key="1">
    <citation type="submission" date="2016-03" db="EMBL/GenBank/DDBJ databases">
        <title>Choanephora cucurbitarum.</title>
        <authorList>
            <person name="Min B."/>
            <person name="Park H."/>
            <person name="Park J.-H."/>
            <person name="Shin H.-D."/>
            <person name="Choi I.-G."/>
        </authorList>
    </citation>
    <scope>NUCLEOTIDE SEQUENCE [LARGE SCALE GENOMIC DNA]</scope>
    <source>
        <strain evidence="2 3">KUS-F28377</strain>
    </source>
</reference>
<dbReference type="OrthoDB" id="2379842at2759"/>
<dbReference type="Proteomes" id="UP000093000">
    <property type="component" value="Unassembled WGS sequence"/>
</dbReference>